<keyword evidence="3" id="KW-1015">Disulfide bond</keyword>
<dbReference type="InterPro" id="IPR013740">
    <property type="entry name" value="Redoxin"/>
</dbReference>
<protein>
    <submittedName>
        <fullName evidence="7">Membrane-bound proteins with a thioredoxin-like domain</fullName>
    </submittedName>
</protein>
<comment type="subcellular location">
    <subcellularLocation>
        <location evidence="1">Cell envelope</location>
    </subcellularLocation>
</comment>
<proteinExistence type="predicted"/>
<dbReference type="PROSITE" id="PS00194">
    <property type="entry name" value="THIOREDOXIN_1"/>
    <property type="match status" value="1"/>
</dbReference>
<keyword evidence="8" id="KW-1185">Reference proteome</keyword>
<feature type="chain" id="PRO_5004745473" evidence="5">
    <location>
        <begin position="25"/>
        <end position="177"/>
    </location>
</feature>
<dbReference type="Proteomes" id="UP000018922">
    <property type="component" value="Chromosome I"/>
</dbReference>
<dbReference type="HOGENOM" id="CLU_042529_11_0_5"/>
<dbReference type="EMBL" id="HG794546">
    <property type="protein sequence ID" value="CDK99958.1"/>
    <property type="molecule type" value="Genomic_DNA"/>
</dbReference>
<evidence type="ECO:0000256" key="5">
    <source>
        <dbReference type="SAM" id="SignalP"/>
    </source>
</evidence>
<accession>V6F628</accession>
<keyword evidence="2" id="KW-0201">Cytochrome c-type biogenesis</keyword>
<feature type="domain" description="Thioredoxin" evidence="6">
    <location>
        <begin position="35"/>
        <end position="177"/>
    </location>
</feature>
<dbReference type="Pfam" id="PF08534">
    <property type="entry name" value="Redoxin"/>
    <property type="match status" value="1"/>
</dbReference>
<sequence>MTTNRRIHALVAAILVIVSGQPLAAEPLPAGFQSMPAKTQAPPIPFTEPNGKAISFSDWRGKVVVLNVWATWCGPCVQEMPSLDRLAAQLPAERFAVLAVSQDKGGSAVAKPFLDKLGIKNLRALGDPAGRLSRDLGVRGLPTTFILDQQGNIVSRLEGPAAWDSVQVVSYLRRLAQ</sequence>
<dbReference type="PANTHER" id="PTHR42852">
    <property type="entry name" value="THIOL:DISULFIDE INTERCHANGE PROTEIN DSBE"/>
    <property type="match status" value="1"/>
</dbReference>
<evidence type="ECO:0000256" key="4">
    <source>
        <dbReference type="ARBA" id="ARBA00023284"/>
    </source>
</evidence>
<dbReference type="STRING" id="1430440.MGMSRv2__2743"/>
<evidence type="ECO:0000256" key="1">
    <source>
        <dbReference type="ARBA" id="ARBA00004196"/>
    </source>
</evidence>
<dbReference type="SUPFAM" id="SSF52833">
    <property type="entry name" value="Thioredoxin-like"/>
    <property type="match status" value="1"/>
</dbReference>
<keyword evidence="5" id="KW-0732">Signal</keyword>
<organism evidence="7 8">
    <name type="scientific">Magnetospirillum gryphiswaldense (strain DSM 6361 / JCM 21280 / NBRC 15271 / MSR-1)</name>
    <dbReference type="NCBI Taxonomy" id="431944"/>
    <lineage>
        <taxon>Bacteria</taxon>
        <taxon>Pseudomonadati</taxon>
        <taxon>Pseudomonadota</taxon>
        <taxon>Alphaproteobacteria</taxon>
        <taxon>Rhodospirillales</taxon>
        <taxon>Rhodospirillaceae</taxon>
        <taxon>Magnetospirillum</taxon>
    </lineage>
</organism>
<dbReference type="InterPro" id="IPR017937">
    <property type="entry name" value="Thioredoxin_CS"/>
</dbReference>
<dbReference type="InterPro" id="IPR013766">
    <property type="entry name" value="Thioredoxin_domain"/>
</dbReference>
<dbReference type="GO" id="GO:0030313">
    <property type="term" value="C:cell envelope"/>
    <property type="evidence" value="ECO:0007669"/>
    <property type="project" value="UniProtKB-SubCell"/>
</dbReference>
<dbReference type="CDD" id="cd02966">
    <property type="entry name" value="TlpA_like_family"/>
    <property type="match status" value="1"/>
</dbReference>
<dbReference type="KEGG" id="mgy:MGMSRv2__2743"/>
<dbReference type="eggNOG" id="COG0526">
    <property type="taxonomic scope" value="Bacteria"/>
</dbReference>
<evidence type="ECO:0000259" key="6">
    <source>
        <dbReference type="PROSITE" id="PS51352"/>
    </source>
</evidence>
<dbReference type="GO" id="GO:0015036">
    <property type="term" value="F:disulfide oxidoreductase activity"/>
    <property type="evidence" value="ECO:0007669"/>
    <property type="project" value="UniProtKB-ARBA"/>
</dbReference>
<dbReference type="InterPro" id="IPR050553">
    <property type="entry name" value="Thioredoxin_ResA/DsbE_sf"/>
</dbReference>
<evidence type="ECO:0000313" key="7">
    <source>
        <dbReference type="EMBL" id="CDK99958.1"/>
    </source>
</evidence>
<dbReference type="GO" id="GO:0017004">
    <property type="term" value="P:cytochrome complex assembly"/>
    <property type="evidence" value="ECO:0007669"/>
    <property type="project" value="UniProtKB-KW"/>
</dbReference>
<evidence type="ECO:0000256" key="3">
    <source>
        <dbReference type="ARBA" id="ARBA00023157"/>
    </source>
</evidence>
<dbReference type="Gene3D" id="3.40.30.10">
    <property type="entry name" value="Glutaredoxin"/>
    <property type="match status" value="1"/>
</dbReference>
<evidence type="ECO:0000313" key="8">
    <source>
        <dbReference type="Proteomes" id="UP000018922"/>
    </source>
</evidence>
<evidence type="ECO:0000256" key="2">
    <source>
        <dbReference type="ARBA" id="ARBA00022748"/>
    </source>
</evidence>
<feature type="signal peptide" evidence="5">
    <location>
        <begin position="1"/>
        <end position="24"/>
    </location>
</feature>
<reference evidence="7 8" key="1">
    <citation type="journal article" date="2014" name="Genome Announc.">
        <title>Complete genome sequence of Magnetospirillum gryphiswaldense MSR-1.</title>
        <authorList>
            <person name="Wang X."/>
            <person name="Wang Q."/>
            <person name="Zhang W."/>
            <person name="Wang Y."/>
            <person name="Li L."/>
            <person name="Wen T."/>
            <person name="Zhang T."/>
            <person name="Zhang Y."/>
            <person name="Xu J."/>
            <person name="Hu J."/>
            <person name="Li S."/>
            <person name="Liu L."/>
            <person name="Liu J."/>
            <person name="Jiang W."/>
            <person name="Tian J."/>
            <person name="Li Y."/>
            <person name="Schuler D."/>
            <person name="Wang L."/>
            <person name="Li J."/>
        </authorList>
    </citation>
    <scope>NUCLEOTIDE SEQUENCE [LARGE SCALE GENOMIC DNA]</scope>
    <source>
        <strain evidence="8">DSM 6361 / JCM 21280 / NBRC 15271 / MSR-1</strain>
    </source>
</reference>
<keyword evidence="4" id="KW-0676">Redox-active center</keyword>
<dbReference type="PANTHER" id="PTHR42852:SF6">
    <property type="entry name" value="THIOL:DISULFIDE INTERCHANGE PROTEIN DSBE"/>
    <property type="match status" value="1"/>
</dbReference>
<dbReference type="InterPro" id="IPR036249">
    <property type="entry name" value="Thioredoxin-like_sf"/>
</dbReference>
<gene>
    <name evidence="7" type="ordered locus">MGMSRv2__2743</name>
</gene>
<name>V6F628_MAGGM</name>
<dbReference type="AlphaFoldDB" id="V6F628"/>
<dbReference type="PROSITE" id="PS51352">
    <property type="entry name" value="THIOREDOXIN_2"/>
    <property type="match status" value="1"/>
</dbReference>